<evidence type="ECO:0000313" key="3">
    <source>
        <dbReference type="Proteomes" id="UP000616885"/>
    </source>
</evidence>
<dbReference type="EMBL" id="JADCTT010000007">
    <property type="protein sequence ID" value="KAF9749962.1"/>
    <property type="molecule type" value="Genomic_DNA"/>
</dbReference>
<feature type="signal peptide" evidence="1">
    <location>
        <begin position="1"/>
        <end position="17"/>
    </location>
</feature>
<comment type="caution">
    <text evidence="2">The sequence shown here is derived from an EMBL/GenBank/DDBJ whole genome shotgun (WGS) entry which is preliminary data.</text>
</comment>
<feature type="chain" id="PRO_5034253466" evidence="1">
    <location>
        <begin position="18"/>
        <end position="586"/>
    </location>
</feature>
<dbReference type="SUPFAM" id="SSF69304">
    <property type="entry name" value="Tricorn protease N-terminal domain"/>
    <property type="match status" value="1"/>
</dbReference>
<proteinExistence type="predicted"/>
<name>A0A8H7N6G3_BIOOC</name>
<protein>
    <submittedName>
        <fullName evidence="2">Uncharacterized protein</fullName>
    </submittedName>
</protein>
<organism evidence="2 3">
    <name type="scientific">Bionectria ochroleuca</name>
    <name type="common">Gliocladium roseum</name>
    <dbReference type="NCBI Taxonomy" id="29856"/>
    <lineage>
        <taxon>Eukaryota</taxon>
        <taxon>Fungi</taxon>
        <taxon>Dikarya</taxon>
        <taxon>Ascomycota</taxon>
        <taxon>Pezizomycotina</taxon>
        <taxon>Sordariomycetes</taxon>
        <taxon>Hypocreomycetidae</taxon>
        <taxon>Hypocreales</taxon>
        <taxon>Bionectriaceae</taxon>
        <taxon>Clonostachys</taxon>
    </lineage>
</organism>
<evidence type="ECO:0000313" key="2">
    <source>
        <dbReference type="EMBL" id="KAF9749962.1"/>
    </source>
</evidence>
<sequence length="586" mass="62765">MKMPSLLFILSATLITALETLSPLKVDTTVNLPSITVDRSVVPLPPTVARLDTQSCIWTRDGVAILCPFDIIDQGWQIGTIYPDGSNFQCISCAADIEGSPGFLYAFPDKKSIFFATASQSSSPDAVSLPQVVECSPSVLQCERATVRSVKIPEVDGTLSLREPRITPDGHHLEWTILRTDGFLMLMGELTRTSESYTVSNARVLNAAPNPTTSEQWAIRGAFSEGKSFFKGKTLVFASTRGQGGNLDDYTLDLATGAVTRVTFNSEWDEDGAFDPSGTYILLGTSRRMHNQLRTVTSMNLAPFIDGSVFLTLSFASLSTTEQRLHILEKWLITPASDAAGLDGVMLNCKQGGWASGASKNPWNPDGKRAAWGERGQNGTTRLIIAFTGLPSSASLSCEFPQDDEDCQTPTPLWAPLLVDYPLLEAGQYSIAGPSGGKAILTTSANVLGPLHAIDYHGYVQVDGTVVNGRTEMKGLFSSGNQTLTSNVRLSGPHQGNSTWILRVVGRQVCGTAVSTVDGISLVTHHGQFDPSCGFVRPEMCPDGADADATEIGETGCIELPGACANDTDRTKYMAQSIEGPGENCS</sequence>
<keyword evidence="1" id="KW-0732">Signal</keyword>
<reference evidence="2" key="1">
    <citation type="submission" date="2020-10" db="EMBL/GenBank/DDBJ databases">
        <title>High-Quality Genome Resource of Clonostachys rosea strain S41 by Oxford Nanopore Long-Read Sequencing.</title>
        <authorList>
            <person name="Wang H."/>
        </authorList>
    </citation>
    <scope>NUCLEOTIDE SEQUENCE</scope>
    <source>
        <strain evidence="2">S41</strain>
    </source>
</reference>
<evidence type="ECO:0000256" key="1">
    <source>
        <dbReference type="SAM" id="SignalP"/>
    </source>
</evidence>
<dbReference type="InterPro" id="IPR011042">
    <property type="entry name" value="6-blade_b-propeller_TolB-like"/>
</dbReference>
<dbReference type="Proteomes" id="UP000616885">
    <property type="component" value="Unassembled WGS sequence"/>
</dbReference>
<dbReference type="Gene3D" id="2.120.10.30">
    <property type="entry name" value="TolB, C-terminal domain"/>
    <property type="match status" value="1"/>
</dbReference>
<dbReference type="AlphaFoldDB" id="A0A8H7N6G3"/>
<gene>
    <name evidence="2" type="ORF">IM811_015989</name>
</gene>
<accession>A0A8H7N6G3</accession>